<keyword evidence="4" id="KW-1003">Cell membrane</keyword>
<keyword evidence="13 14" id="KW-0472">Membrane</keyword>
<keyword evidence="7 14" id="KW-0812">Transmembrane</keyword>
<feature type="domain" description="Histidine kinase" evidence="15">
    <location>
        <begin position="483"/>
        <end position="592"/>
    </location>
</feature>
<dbReference type="PANTHER" id="PTHR34220">
    <property type="entry name" value="SENSOR HISTIDINE KINASE YPDA"/>
    <property type="match status" value="1"/>
</dbReference>
<keyword evidence="10" id="KW-0067">ATP-binding</keyword>
<keyword evidence="8" id="KW-0547">Nucleotide-binding</keyword>
<dbReference type="Proteomes" id="UP000612456">
    <property type="component" value="Unassembled WGS sequence"/>
</dbReference>
<keyword evidence="9 17" id="KW-0418">Kinase</keyword>
<accession>A0A916ZEC5</accession>
<dbReference type="RefSeq" id="WP_188997562.1">
    <property type="nucleotide sequence ID" value="NZ_BMHP01000005.1"/>
</dbReference>
<comment type="subcellular location">
    <subcellularLocation>
        <location evidence="2">Cell membrane</location>
        <topology evidence="2">Multi-pass membrane protein</topology>
    </subcellularLocation>
</comment>
<feature type="transmembrane region" description="Helical" evidence="14">
    <location>
        <begin position="304"/>
        <end position="327"/>
    </location>
</feature>
<dbReference type="EC" id="2.7.13.3" evidence="3"/>
<dbReference type="PROSITE" id="PS50109">
    <property type="entry name" value="HIS_KIN"/>
    <property type="match status" value="1"/>
</dbReference>
<evidence type="ECO:0000256" key="1">
    <source>
        <dbReference type="ARBA" id="ARBA00000085"/>
    </source>
</evidence>
<gene>
    <name evidence="17" type="primary">yesM</name>
    <name evidence="17" type="ORF">GCM10010911_57960</name>
</gene>
<keyword evidence="18" id="KW-1185">Reference proteome</keyword>
<protein>
    <recommendedName>
        <fullName evidence="3">histidine kinase</fullName>
        <ecNumber evidence="3">2.7.13.3</ecNumber>
    </recommendedName>
</protein>
<name>A0A916ZEC5_9BACL</name>
<dbReference type="InterPro" id="IPR010559">
    <property type="entry name" value="Sig_transdc_His_kin_internal"/>
</dbReference>
<feature type="domain" description="HAMP" evidence="16">
    <location>
        <begin position="324"/>
        <end position="376"/>
    </location>
</feature>
<evidence type="ECO:0000313" key="17">
    <source>
        <dbReference type="EMBL" id="GGD91633.1"/>
    </source>
</evidence>
<dbReference type="SUPFAM" id="SSF158472">
    <property type="entry name" value="HAMP domain-like"/>
    <property type="match status" value="1"/>
</dbReference>
<dbReference type="InterPro" id="IPR003660">
    <property type="entry name" value="HAMP_dom"/>
</dbReference>
<reference evidence="17" key="1">
    <citation type="journal article" date="2014" name="Int. J. Syst. Evol. Microbiol.">
        <title>Complete genome sequence of Corynebacterium casei LMG S-19264T (=DSM 44701T), isolated from a smear-ripened cheese.</title>
        <authorList>
            <consortium name="US DOE Joint Genome Institute (JGI-PGF)"/>
            <person name="Walter F."/>
            <person name="Albersmeier A."/>
            <person name="Kalinowski J."/>
            <person name="Ruckert C."/>
        </authorList>
    </citation>
    <scope>NUCLEOTIDE SEQUENCE</scope>
    <source>
        <strain evidence="17">CGMCC 1.15178</strain>
    </source>
</reference>
<dbReference type="GO" id="GO:0005524">
    <property type="term" value="F:ATP binding"/>
    <property type="evidence" value="ECO:0007669"/>
    <property type="project" value="UniProtKB-KW"/>
</dbReference>
<evidence type="ECO:0000256" key="10">
    <source>
        <dbReference type="ARBA" id="ARBA00022840"/>
    </source>
</evidence>
<dbReference type="GO" id="GO:0000155">
    <property type="term" value="F:phosphorelay sensor kinase activity"/>
    <property type="evidence" value="ECO:0007669"/>
    <property type="project" value="InterPro"/>
</dbReference>
<evidence type="ECO:0000256" key="13">
    <source>
        <dbReference type="ARBA" id="ARBA00023136"/>
    </source>
</evidence>
<comment type="caution">
    <text evidence="17">The sequence shown here is derived from an EMBL/GenBank/DDBJ whole genome shotgun (WGS) entry which is preliminary data.</text>
</comment>
<comment type="catalytic activity">
    <reaction evidence="1">
        <text>ATP + protein L-histidine = ADP + protein N-phospho-L-histidine.</text>
        <dbReference type="EC" id="2.7.13.3"/>
    </reaction>
</comment>
<dbReference type="Pfam" id="PF02518">
    <property type="entry name" value="HATPase_c"/>
    <property type="match status" value="1"/>
</dbReference>
<keyword evidence="11 14" id="KW-1133">Transmembrane helix</keyword>
<evidence type="ECO:0000256" key="2">
    <source>
        <dbReference type="ARBA" id="ARBA00004651"/>
    </source>
</evidence>
<evidence type="ECO:0000256" key="5">
    <source>
        <dbReference type="ARBA" id="ARBA00022553"/>
    </source>
</evidence>
<evidence type="ECO:0000256" key="6">
    <source>
        <dbReference type="ARBA" id="ARBA00022679"/>
    </source>
</evidence>
<evidence type="ECO:0000256" key="11">
    <source>
        <dbReference type="ARBA" id="ARBA00022989"/>
    </source>
</evidence>
<dbReference type="InterPro" id="IPR036890">
    <property type="entry name" value="HATPase_C_sf"/>
</dbReference>
<dbReference type="Gene3D" id="3.30.565.10">
    <property type="entry name" value="Histidine kinase-like ATPase, C-terminal domain"/>
    <property type="match status" value="1"/>
</dbReference>
<evidence type="ECO:0000313" key="18">
    <source>
        <dbReference type="Proteomes" id="UP000612456"/>
    </source>
</evidence>
<feature type="transmembrane region" description="Helical" evidence="14">
    <location>
        <begin position="20"/>
        <end position="40"/>
    </location>
</feature>
<evidence type="ECO:0000256" key="7">
    <source>
        <dbReference type="ARBA" id="ARBA00022692"/>
    </source>
</evidence>
<evidence type="ECO:0000259" key="16">
    <source>
        <dbReference type="PROSITE" id="PS50885"/>
    </source>
</evidence>
<evidence type="ECO:0000256" key="9">
    <source>
        <dbReference type="ARBA" id="ARBA00022777"/>
    </source>
</evidence>
<dbReference type="GO" id="GO:0005886">
    <property type="term" value="C:plasma membrane"/>
    <property type="evidence" value="ECO:0007669"/>
    <property type="project" value="UniProtKB-SubCell"/>
</dbReference>
<evidence type="ECO:0000256" key="8">
    <source>
        <dbReference type="ARBA" id="ARBA00022741"/>
    </source>
</evidence>
<dbReference type="SMART" id="SM00387">
    <property type="entry name" value="HATPase_c"/>
    <property type="match status" value="1"/>
</dbReference>
<keyword evidence="6" id="KW-0808">Transferase</keyword>
<sequence length="605" mass="68205">MDLLHRIVRISRKSRIQVRLIVTFLLLSILPLGLTGVLSYTKFNEAISAKTSTFVSDILRLLTSNIRTEVTKYENLADQIMLNVNIQDALQNYDQLNDMKIRELHWYMENTVLQDKFWLFATIKTLQIQTGDDQVLYDYGYGELKNGEIPRLLDVAKRNIKADTWTVAMTANGENTLMLIRRIPAINGTGGPLGYLFVGIDENLFSQIIFGSVDMGEGSDQVIVNGSGTLLSSKNHLFPTGDGISPEDPLLKWIEPPKVTGTVSTETGLYFAVYSHNEELDWKIIGLVPYDYLNTESKDIQKEILWIVLLCILFAFLFTMFISASVSMPLKKLISGMNQVMNGKLHAKISDDGQDEIGYLSDKFNNMTQELSMQIDKVNVEQAKKREVELQMLQAQINPHFLFNTLNSLKWTALLSQADSVSNGLGALAELLRSTIIQKDERISLRNELGNLSNYLIIQQVRYGTSLKMEYVVPEDLLHSQVLKFMLQPLVENAIIHGFEGLDREPRIVIAAERYGNTLKIILQDNGKGIPEDKLNRLLESDGNPNKDRLANIGVGNVRERIKLHFGESYGLEITSEINQGTTIFITIPFIMPIGEDNHDTGVGR</sequence>
<evidence type="ECO:0000259" key="15">
    <source>
        <dbReference type="PROSITE" id="PS50109"/>
    </source>
</evidence>
<dbReference type="CDD" id="cd06225">
    <property type="entry name" value="HAMP"/>
    <property type="match status" value="1"/>
</dbReference>
<keyword evidence="5" id="KW-0597">Phosphoprotein</keyword>
<dbReference type="SUPFAM" id="SSF55874">
    <property type="entry name" value="ATPase domain of HSP90 chaperone/DNA topoisomerase II/histidine kinase"/>
    <property type="match status" value="1"/>
</dbReference>
<dbReference type="Pfam" id="PF06580">
    <property type="entry name" value="His_kinase"/>
    <property type="match status" value="1"/>
</dbReference>
<evidence type="ECO:0000256" key="14">
    <source>
        <dbReference type="SAM" id="Phobius"/>
    </source>
</evidence>
<dbReference type="InterPro" id="IPR005467">
    <property type="entry name" value="His_kinase_dom"/>
</dbReference>
<dbReference type="AlphaFoldDB" id="A0A916ZEC5"/>
<dbReference type="SMART" id="SM00304">
    <property type="entry name" value="HAMP"/>
    <property type="match status" value="1"/>
</dbReference>
<evidence type="ECO:0000256" key="12">
    <source>
        <dbReference type="ARBA" id="ARBA00023012"/>
    </source>
</evidence>
<dbReference type="Gene3D" id="6.10.340.10">
    <property type="match status" value="1"/>
</dbReference>
<organism evidence="17 18">
    <name type="scientific">Paenibacillus nasutitermitis</name>
    <dbReference type="NCBI Taxonomy" id="1652958"/>
    <lineage>
        <taxon>Bacteria</taxon>
        <taxon>Bacillati</taxon>
        <taxon>Bacillota</taxon>
        <taxon>Bacilli</taxon>
        <taxon>Bacillales</taxon>
        <taxon>Paenibacillaceae</taxon>
        <taxon>Paenibacillus</taxon>
    </lineage>
</organism>
<keyword evidence="12" id="KW-0902">Two-component regulatory system</keyword>
<dbReference type="Pfam" id="PF00672">
    <property type="entry name" value="HAMP"/>
    <property type="match status" value="1"/>
</dbReference>
<dbReference type="InterPro" id="IPR003594">
    <property type="entry name" value="HATPase_dom"/>
</dbReference>
<dbReference type="PROSITE" id="PS50885">
    <property type="entry name" value="HAMP"/>
    <property type="match status" value="1"/>
</dbReference>
<evidence type="ECO:0000256" key="3">
    <source>
        <dbReference type="ARBA" id="ARBA00012438"/>
    </source>
</evidence>
<proteinExistence type="predicted"/>
<dbReference type="PANTHER" id="PTHR34220:SF11">
    <property type="entry name" value="SENSOR PROTEIN KINASE HPTS"/>
    <property type="match status" value="1"/>
</dbReference>
<dbReference type="InterPro" id="IPR050640">
    <property type="entry name" value="Bact_2-comp_sensor_kinase"/>
</dbReference>
<dbReference type="EMBL" id="BMHP01000005">
    <property type="protein sequence ID" value="GGD91633.1"/>
    <property type="molecule type" value="Genomic_DNA"/>
</dbReference>
<evidence type="ECO:0000256" key="4">
    <source>
        <dbReference type="ARBA" id="ARBA00022475"/>
    </source>
</evidence>
<reference evidence="17" key="2">
    <citation type="submission" date="2020-09" db="EMBL/GenBank/DDBJ databases">
        <authorList>
            <person name="Sun Q."/>
            <person name="Zhou Y."/>
        </authorList>
    </citation>
    <scope>NUCLEOTIDE SEQUENCE</scope>
    <source>
        <strain evidence="17">CGMCC 1.15178</strain>
    </source>
</reference>